<gene>
    <name evidence="3" type="ORF">M421DRAFT_1717</name>
</gene>
<evidence type="ECO:0008006" key="5">
    <source>
        <dbReference type="Google" id="ProtNLM"/>
    </source>
</evidence>
<keyword evidence="4" id="KW-1185">Reference proteome</keyword>
<dbReference type="EMBL" id="ML978959">
    <property type="protein sequence ID" value="KAF1932037.1"/>
    <property type="molecule type" value="Genomic_DNA"/>
</dbReference>
<keyword evidence="1" id="KW-1133">Transmembrane helix</keyword>
<keyword evidence="1" id="KW-0472">Membrane</keyword>
<name>A0A6A5S3H0_9PLEO</name>
<proteinExistence type="predicted"/>
<dbReference type="AlphaFoldDB" id="A0A6A5S3H0"/>
<feature type="transmembrane region" description="Helical" evidence="1">
    <location>
        <begin position="196"/>
        <end position="216"/>
    </location>
</feature>
<organism evidence="3 4">
    <name type="scientific">Didymella exigua CBS 183.55</name>
    <dbReference type="NCBI Taxonomy" id="1150837"/>
    <lineage>
        <taxon>Eukaryota</taxon>
        <taxon>Fungi</taxon>
        <taxon>Dikarya</taxon>
        <taxon>Ascomycota</taxon>
        <taxon>Pezizomycotina</taxon>
        <taxon>Dothideomycetes</taxon>
        <taxon>Pleosporomycetidae</taxon>
        <taxon>Pleosporales</taxon>
        <taxon>Pleosporineae</taxon>
        <taxon>Didymellaceae</taxon>
        <taxon>Didymella</taxon>
    </lineage>
</organism>
<feature type="signal peptide" evidence="2">
    <location>
        <begin position="1"/>
        <end position="20"/>
    </location>
</feature>
<keyword evidence="2" id="KW-0732">Signal</keyword>
<accession>A0A6A5S3H0</accession>
<dbReference type="Proteomes" id="UP000800082">
    <property type="component" value="Unassembled WGS sequence"/>
</dbReference>
<evidence type="ECO:0000256" key="2">
    <source>
        <dbReference type="SAM" id="SignalP"/>
    </source>
</evidence>
<evidence type="ECO:0000256" key="1">
    <source>
        <dbReference type="SAM" id="Phobius"/>
    </source>
</evidence>
<feature type="chain" id="PRO_5025351468" description="FAS1 domain-containing protein" evidence="2">
    <location>
        <begin position="21"/>
        <end position="217"/>
    </location>
</feature>
<protein>
    <recommendedName>
        <fullName evidence="5">FAS1 domain-containing protein</fullName>
    </recommendedName>
</protein>
<dbReference type="GeneID" id="54345428"/>
<keyword evidence="1" id="KW-0812">Transmembrane</keyword>
<dbReference type="RefSeq" id="XP_033452285.1">
    <property type="nucleotide sequence ID" value="XM_033587781.1"/>
</dbReference>
<sequence length="217" mass="21655">MKPTAILSLSLAAITTTAAASNVHAAADLIVRAIDPVTMDPTKFSVLSVLKTAMPTPTGTATDIVLPTGDVTPQWYKDLPADVMVLLAQMYPTTPTAAVSETAALAMNDSSSSIQDPTASQTTLTRTLEIASATLSATAYGTGSSNSSGVASAGSLFSNTTRITGGPTATVNGTMVPTGKPGLALSGKSVGIKNTIGTGVLSAVMGLSVAAAFCLFA</sequence>
<evidence type="ECO:0000313" key="3">
    <source>
        <dbReference type="EMBL" id="KAF1932037.1"/>
    </source>
</evidence>
<evidence type="ECO:0000313" key="4">
    <source>
        <dbReference type="Proteomes" id="UP000800082"/>
    </source>
</evidence>
<dbReference type="OrthoDB" id="3800804at2759"/>
<reference evidence="3" key="1">
    <citation type="journal article" date="2020" name="Stud. Mycol.">
        <title>101 Dothideomycetes genomes: a test case for predicting lifestyles and emergence of pathogens.</title>
        <authorList>
            <person name="Haridas S."/>
            <person name="Albert R."/>
            <person name="Binder M."/>
            <person name="Bloem J."/>
            <person name="Labutti K."/>
            <person name="Salamov A."/>
            <person name="Andreopoulos B."/>
            <person name="Baker S."/>
            <person name="Barry K."/>
            <person name="Bills G."/>
            <person name="Bluhm B."/>
            <person name="Cannon C."/>
            <person name="Castanera R."/>
            <person name="Culley D."/>
            <person name="Daum C."/>
            <person name="Ezra D."/>
            <person name="Gonzalez J."/>
            <person name="Henrissat B."/>
            <person name="Kuo A."/>
            <person name="Liang C."/>
            <person name="Lipzen A."/>
            <person name="Lutzoni F."/>
            <person name="Magnuson J."/>
            <person name="Mondo S."/>
            <person name="Nolan M."/>
            <person name="Ohm R."/>
            <person name="Pangilinan J."/>
            <person name="Park H.-J."/>
            <person name="Ramirez L."/>
            <person name="Alfaro M."/>
            <person name="Sun H."/>
            <person name="Tritt A."/>
            <person name="Yoshinaga Y."/>
            <person name="Zwiers L.-H."/>
            <person name="Turgeon B."/>
            <person name="Goodwin S."/>
            <person name="Spatafora J."/>
            <person name="Crous P."/>
            <person name="Grigoriev I."/>
        </authorList>
    </citation>
    <scope>NUCLEOTIDE SEQUENCE</scope>
    <source>
        <strain evidence="3">CBS 183.55</strain>
    </source>
</reference>